<protein>
    <submittedName>
        <fullName evidence="4">DEKNAAC105141</fullName>
    </submittedName>
</protein>
<feature type="chain" id="PRO_5018968326" evidence="2">
    <location>
        <begin position="16"/>
        <end position="839"/>
    </location>
</feature>
<dbReference type="PANTHER" id="PTHR10900">
    <property type="entry name" value="PERIOSTIN-RELATED"/>
    <property type="match status" value="1"/>
</dbReference>
<dbReference type="Proteomes" id="UP000290900">
    <property type="component" value="Unassembled WGS sequence"/>
</dbReference>
<dbReference type="InterPro" id="IPR000782">
    <property type="entry name" value="FAS1_domain"/>
</dbReference>
<dbReference type="Gene3D" id="2.30.180.10">
    <property type="entry name" value="FAS1 domain"/>
    <property type="match status" value="2"/>
</dbReference>
<dbReference type="InParanoid" id="A0A448YSZ9"/>
<feature type="domain" description="FAS1" evidence="3">
    <location>
        <begin position="19"/>
        <end position="161"/>
    </location>
</feature>
<keyword evidence="1" id="KW-1133">Transmembrane helix</keyword>
<sequence length="839" mass="92196">MLLSLFFLLIPLIIATVPTVSIIDVLSSNQNFSTFILSLQRNGLIDEVNELENVTFLAPVNSAFDVDGFDDSLLQSSLPPLNSSTIRRFIVDTPVLSKNVHGVNIYSTINSAASPYLKGLHVPILFDNEPDGFSIEDSAVVLPDLVAAASNSVVQGLGSLLTNKKPSLCDYLANWDHGSVGVPDTTTTFGLFAHLFSEDSMCSNLHLSNVTLLLPSDDSVRQNFSQIELSYLFNDRALTDRQQLLGNFVLHGMIGGNIDNTTLIAENLLGDSVRMSSRLQGNEITLENDFSRSASSNFLVADAVLHYFTGFVLPQPKLPIFTPRKYLIGLNQTAFVDEVDFRKLGKLIDDQFVVQTIFVDAAANSLDVNSNRVNSLLYEFVDGHVELDSDVLVDTKLCSQGSLGHCQKMKVSVLSGGSVLINDHAEVIPTRYQIGNTYIYLVDGDIPTPPRLDRALGPMDRCARSLQFMDRFGFLKFGGNGGLGYTIFLPTSDAWNQLDLTLDYLLANEDKLELVMGNLLLNGLIYGDFAGSRIIQNFNGDKLLLERRQGTKHLTVNNHVEIPFSFASQILFKEGVAYPVDHVVLPETMSITMDQLIETAEADEFISILKLVHLDHLAYDDSYSFIVPSSATLRMANITSITRGLQFLEEFARLHILPNDSISKALNCEKEIPTLLNGTHLTCRRIPSGGLMLQILEGSDHDVRILRKGFTTSPGHSGILIIDKPINPDWLDSHINPPIHLHLPLVSVLIGIVLGMVILAAIISCCFALTVGGKDQLVQDAENVDETSHLVAPAGNDDYGSIARSPATPTSEPVFYERYSTHAQSKAVDCPRVWEESET</sequence>
<evidence type="ECO:0000313" key="4">
    <source>
        <dbReference type="EMBL" id="VEU24042.1"/>
    </source>
</evidence>
<evidence type="ECO:0000259" key="3">
    <source>
        <dbReference type="PROSITE" id="PS50213"/>
    </source>
</evidence>
<dbReference type="InterPro" id="IPR036378">
    <property type="entry name" value="FAS1_dom_sf"/>
</dbReference>
<dbReference type="OrthoDB" id="286301at2759"/>
<organism evidence="4 5">
    <name type="scientific">Brettanomyces naardenensis</name>
    <name type="common">Yeast</name>
    <dbReference type="NCBI Taxonomy" id="13370"/>
    <lineage>
        <taxon>Eukaryota</taxon>
        <taxon>Fungi</taxon>
        <taxon>Dikarya</taxon>
        <taxon>Ascomycota</taxon>
        <taxon>Saccharomycotina</taxon>
        <taxon>Pichiomycetes</taxon>
        <taxon>Pichiales</taxon>
        <taxon>Pichiaceae</taxon>
        <taxon>Brettanomyces</taxon>
    </lineage>
</organism>
<dbReference type="EMBL" id="CAACVR010000067">
    <property type="protein sequence ID" value="VEU24042.1"/>
    <property type="molecule type" value="Genomic_DNA"/>
</dbReference>
<dbReference type="Pfam" id="PF02469">
    <property type="entry name" value="Fasciclin"/>
    <property type="match status" value="2"/>
</dbReference>
<name>A0A448YSZ9_BRENA</name>
<accession>A0A448YSZ9</accession>
<dbReference type="AlphaFoldDB" id="A0A448YSZ9"/>
<dbReference type="STRING" id="13370.A0A448YSZ9"/>
<feature type="transmembrane region" description="Helical" evidence="1">
    <location>
        <begin position="745"/>
        <end position="769"/>
    </location>
</feature>
<evidence type="ECO:0000256" key="2">
    <source>
        <dbReference type="SAM" id="SignalP"/>
    </source>
</evidence>
<keyword evidence="5" id="KW-1185">Reference proteome</keyword>
<dbReference type="SMART" id="SM00554">
    <property type="entry name" value="FAS1"/>
    <property type="match status" value="2"/>
</dbReference>
<keyword evidence="2" id="KW-0732">Signal</keyword>
<evidence type="ECO:0000256" key="1">
    <source>
        <dbReference type="SAM" id="Phobius"/>
    </source>
</evidence>
<dbReference type="PROSITE" id="PS50213">
    <property type="entry name" value="FAS1"/>
    <property type="match status" value="2"/>
</dbReference>
<gene>
    <name evidence="4" type="ORF">BRENAR_LOCUS4771</name>
</gene>
<keyword evidence="1" id="KW-0472">Membrane</keyword>
<dbReference type="FunCoup" id="A0A448YSZ9">
    <property type="interactions" value="18"/>
</dbReference>
<evidence type="ECO:0000313" key="5">
    <source>
        <dbReference type="Proteomes" id="UP000290900"/>
    </source>
</evidence>
<dbReference type="InterPro" id="IPR050904">
    <property type="entry name" value="Adhesion/Biosynth-related"/>
</dbReference>
<dbReference type="PANTHER" id="PTHR10900:SF125">
    <property type="entry name" value="FAS1 DOMAIN-CONTAINING PROTEIN YLR001C"/>
    <property type="match status" value="1"/>
</dbReference>
<feature type="domain" description="FAS1" evidence="3">
    <location>
        <begin position="449"/>
        <end position="584"/>
    </location>
</feature>
<reference evidence="4 5" key="1">
    <citation type="submission" date="2018-12" db="EMBL/GenBank/DDBJ databases">
        <authorList>
            <person name="Tiukova I."/>
            <person name="Dainat J."/>
        </authorList>
    </citation>
    <scope>NUCLEOTIDE SEQUENCE [LARGE SCALE GENOMIC DNA]</scope>
</reference>
<proteinExistence type="predicted"/>
<dbReference type="SUPFAM" id="SSF82153">
    <property type="entry name" value="FAS1 domain"/>
    <property type="match status" value="3"/>
</dbReference>
<feature type="signal peptide" evidence="2">
    <location>
        <begin position="1"/>
        <end position="15"/>
    </location>
</feature>
<keyword evidence="1" id="KW-0812">Transmembrane</keyword>